<dbReference type="AlphaFoldDB" id="A0A0C2NLW0"/>
<organism evidence="1 2">
    <name type="scientific">Thelohanellus kitauei</name>
    <name type="common">Myxosporean</name>
    <dbReference type="NCBI Taxonomy" id="669202"/>
    <lineage>
        <taxon>Eukaryota</taxon>
        <taxon>Metazoa</taxon>
        <taxon>Cnidaria</taxon>
        <taxon>Myxozoa</taxon>
        <taxon>Myxosporea</taxon>
        <taxon>Bivalvulida</taxon>
        <taxon>Platysporina</taxon>
        <taxon>Myxobolidae</taxon>
        <taxon>Thelohanellus</taxon>
    </lineage>
</organism>
<evidence type="ECO:0000313" key="2">
    <source>
        <dbReference type="Proteomes" id="UP000031668"/>
    </source>
</evidence>
<evidence type="ECO:0000313" key="1">
    <source>
        <dbReference type="EMBL" id="KII75017.1"/>
    </source>
</evidence>
<gene>
    <name evidence="1" type="ORF">RF11_14489</name>
</gene>
<name>A0A0C2NLW0_THEKT</name>
<dbReference type="EMBL" id="JWZT01000078">
    <property type="protein sequence ID" value="KII75017.1"/>
    <property type="molecule type" value="Genomic_DNA"/>
</dbReference>
<reference evidence="1 2" key="1">
    <citation type="journal article" date="2014" name="Genome Biol. Evol.">
        <title>The genome of the myxosporean Thelohanellus kitauei shows adaptations to nutrient acquisition within its fish host.</title>
        <authorList>
            <person name="Yang Y."/>
            <person name="Xiong J."/>
            <person name="Zhou Z."/>
            <person name="Huo F."/>
            <person name="Miao W."/>
            <person name="Ran C."/>
            <person name="Liu Y."/>
            <person name="Zhang J."/>
            <person name="Feng J."/>
            <person name="Wang M."/>
            <person name="Wang M."/>
            <person name="Wang L."/>
            <person name="Yao B."/>
        </authorList>
    </citation>
    <scope>NUCLEOTIDE SEQUENCE [LARGE SCALE GENOMIC DNA]</scope>
    <source>
        <strain evidence="1">Wuqing</strain>
    </source>
</reference>
<dbReference type="Proteomes" id="UP000031668">
    <property type="component" value="Unassembled WGS sequence"/>
</dbReference>
<accession>A0A0C2NLW0</accession>
<comment type="caution">
    <text evidence="1">The sequence shown here is derived from an EMBL/GenBank/DDBJ whole genome shotgun (WGS) entry which is preliminary data.</text>
</comment>
<keyword evidence="2" id="KW-1185">Reference proteome</keyword>
<sequence length="102" mass="11888">MKLNLFCAPCSESENSPLEKYYQLIDTAQNLQLNVGYAESIEAYLEVAKFAEENEFEYRKIVIGYEEASLMLFYIDKIRSIECFKNTINIYIKHGDINKAIQ</sequence>
<proteinExistence type="predicted"/>
<protein>
    <submittedName>
        <fullName evidence="1">Uncharacterized protein</fullName>
    </submittedName>
</protein>